<feature type="compositionally biased region" description="Polar residues" evidence="8">
    <location>
        <begin position="619"/>
        <end position="642"/>
    </location>
</feature>
<dbReference type="GO" id="GO:0019706">
    <property type="term" value="F:protein-cysteine S-palmitoyltransferase activity"/>
    <property type="evidence" value="ECO:0007669"/>
    <property type="project" value="UniProtKB-EC"/>
</dbReference>
<dbReference type="EnsemblMetazoa" id="XM_019902240.1">
    <property type="protein sequence ID" value="XP_019757799.1"/>
    <property type="gene ID" value="LOC109536148"/>
</dbReference>
<feature type="compositionally biased region" description="Polar residues" evidence="8">
    <location>
        <begin position="467"/>
        <end position="478"/>
    </location>
</feature>
<sequence length="654" mass="73101">MPKCDAKTRYIPATFAWTLLIVATTLFFYYPAQYYVPIHPWILGCQAVLTFFVLANFTLATFMDPGIIPQAPADEDRDDDFRAPLYKTTDINGIAVRMKWCVTCKFYRPPRCSHCSVCNHCIETFDHHCPWVNNCIGRRNYRFFFFFLISLSLHMISICGLSLIYVLHHRQSLTAIETIVAMILICVVALLAIPIFGLTGFHMVLVARGRTTNEQVTGKFKGGFNPFSRGCWHNCCYTQFGPQFPSLIKEREKNIKRKQCPHGPIATITNDNQVKTYMDNSNGVRNINSHAYNKMSPGRDAIDMDMEPSASQSQDCEPTPPLQRHGSKSNFFLPPTSMGGPPGGMMAVQMAGHMANQMMGQNGDDSPGRHSVMRPLHYPRGSPHPRPRVMESGRGGAADNLSSQRASPTMQQRIKALGVPTPLAMTSPVRRSNPSTPTQPRRPDFIGVVYASTQPGAAYYEFQPSETGASVRSGQPHSHGQYGGSPQRRFMSEGELVRQEQQLSYPRSNNTVDNIRELANSPQRGVYMWKDTSPSGYPSPAQQPDFYRSNPTSPTQQQMYPPQANTRTYHPANRGGVPVYPPSSPQVQRKLGAGTPPTVGDNRRRPMSFVRALEMSDNVDLSSQTSQCSSHPITHRPSTPDRTSVYDMNYEISV</sequence>
<feature type="domain" description="Palmitoyltransferase DHHC" evidence="9">
    <location>
        <begin position="98"/>
        <end position="217"/>
    </location>
</feature>
<feature type="compositionally biased region" description="Polar residues" evidence="8">
    <location>
        <begin position="532"/>
        <end position="542"/>
    </location>
</feature>
<reference evidence="11" key="1">
    <citation type="journal article" date="2013" name="Genome Biol.">
        <title>Draft genome of the mountain pine beetle, Dendroctonus ponderosae Hopkins, a major forest pest.</title>
        <authorList>
            <person name="Keeling C.I."/>
            <person name="Yuen M.M."/>
            <person name="Liao N.Y."/>
            <person name="Docking T.R."/>
            <person name="Chan S.K."/>
            <person name="Taylor G.A."/>
            <person name="Palmquist D.L."/>
            <person name="Jackman S.D."/>
            <person name="Nguyen A."/>
            <person name="Li M."/>
            <person name="Henderson H."/>
            <person name="Janes J.K."/>
            <person name="Zhao Y."/>
            <person name="Pandoh P."/>
            <person name="Moore R."/>
            <person name="Sperling F.A."/>
            <person name="Huber D.P."/>
            <person name="Birol I."/>
            <person name="Jones S.J."/>
            <person name="Bohlmann J."/>
        </authorList>
    </citation>
    <scope>NUCLEOTIDE SEQUENCE</scope>
</reference>
<dbReference type="GeneID" id="109536148"/>
<accession>A0AAR5P9P6</accession>
<feature type="transmembrane region" description="Helical" evidence="7">
    <location>
        <begin position="143"/>
        <end position="167"/>
    </location>
</feature>
<keyword evidence="11" id="KW-1185">Reference proteome</keyword>
<evidence type="ECO:0000256" key="3">
    <source>
        <dbReference type="ARBA" id="ARBA00022989"/>
    </source>
</evidence>
<feature type="compositionally biased region" description="Polar residues" evidence="8">
    <location>
        <begin position="429"/>
        <end position="439"/>
    </location>
</feature>
<organism evidence="10 11">
    <name type="scientific">Dendroctonus ponderosae</name>
    <name type="common">Mountain pine beetle</name>
    <dbReference type="NCBI Taxonomy" id="77166"/>
    <lineage>
        <taxon>Eukaryota</taxon>
        <taxon>Metazoa</taxon>
        <taxon>Ecdysozoa</taxon>
        <taxon>Arthropoda</taxon>
        <taxon>Hexapoda</taxon>
        <taxon>Insecta</taxon>
        <taxon>Pterygota</taxon>
        <taxon>Neoptera</taxon>
        <taxon>Endopterygota</taxon>
        <taxon>Coleoptera</taxon>
        <taxon>Polyphaga</taxon>
        <taxon>Cucujiformia</taxon>
        <taxon>Curculionidae</taxon>
        <taxon>Scolytinae</taxon>
        <taxon>Dendroctonus</taxon>
    </lineage>
</organism>
<evidence type="ECO:0000256" key="4">
    <source>
        <dbReference type="ARBA" id="ARBA00023136"/>
    </source>
</evidence>
<dbReference type="GO" id="GO:0016020">
    <property type="term" value="C:membrane"/>
    <property type="evidence" value="ECO:0007669"/>
    <property type="project" value="UniProtKB-SubCell"/>
</dbReference>
<dbReference type="PANTHER" id="PTHR12349">
    <property type="entry name" value="ANKYRIN REPEAT AND LEM DOMAIN-CONTAINING PROTEIN 2"/>
    <property type="match status" value="1"/>
</dbReference>
<dbReference type="EC" id="2.3.1.225" evidence="7"/>
<dbReference type="CTD" id="29801"/>
<feature type="region of interest" description="Disordered" evidence="8">
    <location>
        <begin position="618"/>
        <end position="648"/>
    </location>
</feature>
<feature type="transmembrane region" description="Helical" evidence="7">
    <location>
        <begin position="38"/>
        <end position="59"/>
    </location>
</feature>
<feature type="transmembrane region" description="Helical" evidence="7">
    <location>
        <begin position="179"/>
        <end position="201"/>
    </location>
</feature>
<reference evidence="10" key="2">
    <citation type="submission" date="2024-08" db="UniProtKB">
        <authorList>
            <consortium name="EnsemblMetazoa"/>
        </authorList>
    </citation>
    <scope>IDENTIFICATION</scope>
</reference>
<feature type="region of interest" description="Disordered" evidence="8">
    <location>
        <begin position="358"/>
        <end position="409"/>
    </location>
</feature>
<dbReference type="KEGG" id="dpa:109536148"/>
<dbReference type="Proteomes" id="UP000019118">
    <property type="component" value="Unassembled WGS sequence"/>
</dbReference>
<dbReference type="Pfam" id="PF01529">
    <property type="entry name" value="DHHC"/>
    <property type="match status" value="1"/>
</dbReference>
<feature type="region of interest" description="Disordered" evidence="8">
    <location>
        <begin position="424"/>
        <end position="443"/>
    </location>
</feature>
<feature type="region of interest" description="Disordered" evidence="8">
    <location>
        <begin position="295"/>
        <end position="342"/>
    </location>
</feature>
<comment type="subcellular location">
    <subcellularLocation>
        <location evidence="1">Membrane</location>
        <topology evidence="1">Multi-pass membrane protein</topology>
    </subcellularLocation>
</comment>
<evidence type="ECO:0000313" key="11">
    <source>
        <dbReference type="Proteomes" id="UP000019118"/>
    </source>
</evidence>
<keyword evidence="3 7" id="KW-1133">Transmembrane helix</keyword>
<feature type="transmembrane region" description="Helical" evidence="7">
    <location>
        <begin position="12"/>
        <end position="32"/>
    </location>
</feature>
<name>A0AAR5P9P6_DENPD</name>
<proteinExistence type="inferred from homology"/>
<comment type="domain">
    <text evidence="7">The DHHC domain is required for palmitoyltransferase activity.</text>
</comment>
<feature type="region of interest" description="Disordered" evidence="8">
    <location>
        <begin position="529"/>
        <end position="604"/>
    </location>
</feature>
<feature type="region of interest" description="Disordered" evidence="8">
    <location>
        <begin position="467"/>
        <end position="486"/>
    </location>
</feature>
<comment type="similarity">
    <text evidence="5">Belongs to the DHHC palmitoyltransferase family. ERF2/ZDHHC9 subfamily.</text>
</comment>
<feature type="compositionally biased region" description="Polar residues" evidence="8">
    <location>
        <begin position="400"/>
        <end position="409"/>
    </location>
</feature>
<dbReference type="RefSeq" id="XP_048524888.1">
    <property type="nucleotide sequence ID" value="XM_048668931.1"/>
</dbReference>
<evidence type="ECO:0000256" key="5">
    <source>
        <dbReference type="ARBA" id="ARBA00023463"/>
    </source>
</evidence>
<comment type="catalytic activity">
    <reaction evidence="6">
        <text>L-cysteinyl-[protein] + hexadecanoyl-CoA = S-hexadecanoyl-L-cysteinyl-[protein] + CoA</text>
        <dbReference type="Rhea" id="RHEA:36683"/>
        <dbReference type="Rhea" id="RHEA-COMP:10131"/>
        <dbReference type="Rhea" id="RHEA-COMP:11032"/>
        <dbReference type="ChEBI" id="CHEBI:29950"/>
        <dbReference type="ChEBI" id="CHEBI:57287"/>
        <dbReference type="ChEBI" id="CHEBI:57379"/>
        <dbReference type="ChEBI" id="CHEBI:74151"/>
        <dbReference type="EC" id="2.3.1.225"/>
    </reaction>
    <physiologicalReaction direction="left-to-right" evidence="6">
        <dbReference type="Rhea" id="RHEA:36684"/>
    </physiologicalReaction>
</comment>
<feature type="compositionally biased region" description="Polar residues" evidence="8">
    <location>
        <begin position="549"/>
        <end position="568"/>
    </location>
</feature>
<evidence type="ECO:0000256" key="7">
    <source>
        <dbReference type="RuleBase" id="RU079119"/>
    </source>
</evidence>
<keyword evidence="4 7" id="KW-0472">Membrane</keyword>
<protein>
    <recommendedName>
        <fullName evidence="7">Palmitoyltransferase</fullName>
        <ecNumber evidence="7">2.3.1.225</ecNumber>
    </recommendedName>
</protein>
<keyword evidence="2 7" id="KW-0812">Transmembrane</keyword>
<evidence type="ECO:0000256" key="2">
    <source>
        <dbReference type="ARBA" id="ARBA00022692"/>
    </source>
</evidence>
<evidence type="ECO:0000256" key="8">
    <source>
        <dbReference type="SAM" id="MobiDB-lite"/>
    </source>
</evidence>
<evidence type="ECO:0000256" key="6">
    <source>
        <dbReference type="ARBA" id="ARBA00047790"/>
    </source>
</evidence>
<keyword evidence="7" id="KW-0012">Acyltransferase</keyword>
<dbReference type="AlphaFoldDB" id="A0AAR5P9P6"/>
<evidence type="ECO:0000256" key="1">
    <source>
        <dbReference type="ARBA" id="ARBA00004141"/>
    </source>
</evidence>
<evidence type="ECO:0000259" key="9">
    <source>
        <dbReference type="Pfam" id="PF01529"/>
    </source>
</evidence>
<keyword evidence="7" id="KW-0808">Transferase</keyword>
<dbReference type="PANTHER" id="PTHR12349:SF2">
    <property type="entry name" value="PALMITOYLTRANSFERASE ZDHHC8"/>
    <property type="match status" value="1"/>
</dbReference>
<evidence type="ECO:0000313" key="10">
    <source>
        <dbReference type="EnsemblMetazoa" id="XP_019757799.1"/>
    </source>
</evidence>
<dbReference type="InterPro" id="IPR001594">
    <property type="entry name" value="Palmitoyltrfase_DHHC"/>
</dbReference>
<dbReference type="PROSITE" id="PS50216">
    <property type="entry name" value="DHHC"/>
    <property type="match status" value="1"/>
</dbReference>